<dbReference type="PROSITE" id="PS50293">
    <property type="entry name" value="TPR_REGION"/>
    <property type="match status" value="1"/>
</dbReference>
<accession>A0A4Q9MBR2</accession>
<dbReference type="OrthoDB" id="29013at2759"/>
<feature type="region of interest" description="Disordered" evidence="6">
    <location>
        <begin position="847"/>
        <end position="896"/>
    </location>
</feature>
<dbReference type="SMART" id="SM00028">
    <property type="entry name" value="TPR"/>
    <property type="match status" value="4"/>
</dbReference>
<evidence type="ECO:0000256" key="5">
    <source>
        <dbReference type="PROSITE-ProRule" id="PRU00339"/>
    </source>
</evidence>
<dbReference type="InterPro" id="IPR019734">
    <property type="entry name" value="TPR_rpt"/>
</dbReference>
<feature type="compositionally biased region" description="Pro residues" evidence="6">
    <location>
        <begin position="979"/>
        <end position="991"/>
    </location>
</feature>
<proteinExistence type="inferred from homology"/>
<comment type="function">
    <text evidence="1">Involved in endocytosis.</text>
</comment>
<protein>
    <recommendedName>
        <fullName evidence="8">TPR-like protein</fullName>
    </recommendedName>
</protein>
<dbReference type="AlphaFoldDB" id="A0A4Q9MBR2"/>
<sequence length="1175" mass="129179">MTQSRSQHYWRQLRCALTAGQWDASTPARDWHQRPVSWSDLIRKFLKHNPEHRDVAELASQTQALSLLLSANASSLDGNDVGSQGPLALGDECVLPEERIEEARAGYDSLKQLDASRSDSTKAALAYYAFALRKPSESLEYLSQIQDVADAQGFIPSSATGTVRSAATLHVPGASSDTSLSSSWTGSFVSAQAAASIADVDEGRAWSVVERIRSICLQGMSYEMLHPNDLEKAFSTYLLTSGIISTAVAEIPASVPSSSTATQAPTASDNSSFARYREFWRWAERALRRAIVLGARICDIARMDGRNGSLWQLFQQYHACSAHWPPLFRPDHRSAIAVLYLRALILRARAAAPSKGAERGSHRWMGTARSIVQEYMAILSVSTTFPKAGERNWKVEDLVDLSVAAWEADGAIGEYAGWVLDVLWWATRLTFNSFRVFRHMSRLFYVGGDPDLAKRTLRLYIQIVSKAREASLAEQSNTTADADGAFGAGVDVDTDELWVQTCVLGSRMLSRLALGEEDVGKAIETAREAGEVLEKGKTRLNSNDKELMASSQLAEAIWHIATAYTEQDPRTRTKHFDDSLALLHTSLETYPTPSAHHHLALAYTRPGASQDLQEAIVNARAAVEGDSSEPRHWHLLGLLLTATGNWRAAKEVLEMGVSASDADLVDDEPDSVSANGHAAANGVQAYDFANPPSPRTNGQAVADEAEAPSSPRQPVRLLDKDATQVPLSSSLLQPFVDRSAPTRQHAFEHALQLRMTQLTLTEFVEGPEGTGDKWVEVFQWFSERRPVGADDRRMSIDSRRSQDIRPTSMLSGGVRQEVRASAMFPLPEEQPENGLAAQDPPIPIMVTPASPMGPSPAYSSDQLNGDHQLPVTSAHEAQPSEKSRLSTDTNRGKGKKVREVFISGVHKGRARVTTISKKIGHNVQHVGRHHGAHLKRSNSAPDFHAMLNDQSPFQASSIHLRQHLSIYAASQVDFAGSEVPPPPPSLPPPEPTSTIPRQKARAAKDRRLLSNLWLMSSATFRRLGKIEQARGAIQEAEVRDESNPAVWVQLGLYHLALGDDRRALECFQKALFISPNDVSATIHLCRIYLASAQNCTKSKERLEAADRDNVDLAVGMLSELTKGAAWDVPEAWYFLAKMYALQGRKDRERECLCFALTLSENRPLRDIGTAVGWCL</sequence>
<dbReference type="InterPro" id="IPR051722">
    <property type="entry name" value="Endocytosis_PI4K-reg_protein"/>
</dbReference>
<organism evidence="7">
    <name type="scientific">Dichomitus squalens</name>
    <dbReference type="NCBI Taxonomy" id="114155"/>
    <lineage>
        <taxon>Eukaryota</taxon>
        <taxon>Fungi</taxon>
        <taxon>Dikarya</taxon>
        <taxon>Basidiomycota</taxon>
        <taxon>Agaricomycotina</taxon>
        <taxon>Agaricomycetes</taxon>
        <taxon>Polyporales</taxon>
        <taxon>Polyporaceae</taxon>
        <taxon>Dichomitus</taxon>
    </lineage>
</organism>
<gene>
    <name evidence="7" type="ORF">BD311DRAFT_868830</name>
</gene>
<dbReference type="InterPro" id="IPR013105">
    <property type="entry name" value="TPR_2"/>
</dbReference>
<dbReference type="Pfam" id="PF07719">
    <property type="entry name" value="TPR_2"/>
    <property type="match status" value="1"/>
</dbReference>
<evidence type="ECO:0000313" key="7">
    <source>
        <dbReference type="EMBL" id="TBU23402.1"/>
    </source>
</evidence>
<evidence type="ECO:0000256" key="3">
    <source>
        <dbReference type="ARBA" id="ARBA00022803"/>
    </source>
</evidence>
<dbReference type="Gene3D" id="1.25.40.10">
    <property type="entry name" value="Tetratricopeptide repeat domain"/>
    <property type="match status" value="2"/>
</dbReference>
<dbReference type="PROSITE" id="PS50005">
    <property type="entry name" value="TPR"/>
    <property type="match status" value="1"/>
</dbReference>
<dbReference type="PANTHER" id="PTHR23083">
    <property type="entry name" value="TETRATRICOPEPTIDE REPEAT PROTEIN, TPR"/>
    <property type="match status" value="1"/>
</dbReference>
<evidence type="ECO:0000256" key="2">
    <source>
        <dbReference type="ARBA" id="ARBA00022737"/>
    </source>
</evidence>
<evidence type="ECO:0008006" key="8">
    <source>
        <dbReference type="Google" id="ProtNLM"/>
    </source>
</evidence>
<comment type="similarity">
    <text evidence="4">Belongs to the YPP1 family.</text>
</comment>
<evidence type="ECO:0000256" key="4">
    <source>
        <dbReference type="ARBA" id="ARBA00038251"/>
    </source>
</evidence>
<dbReference type="Proteomes" id="UP000292957">
    <property type="component" value="Unassembled WGS sequence"/>
</dbReference>
<keyword evidence="3 5" id="KW-0802">TPR repeat</keyword>
<evidence type="ECO:0000256" key="1">
    <source>
        <dbReference type="ARBA" id="ARBA00002550"/>
    </source>
</evidence>
<dbReference type="PANTHER" id="PTHR23083:SF464">
    <property type="entry name" value="TETRATRICOPEPTIDE REPEAT DOMAIN 7, ISOFORM A"/>
    <property type="match status" value="1"/>
</dbReference>
<dbReference type="EMBL" id="ML143506">
    <property type="protein sequence ID" value="TBU23402.1"/>
    <property type="molecule type" value="Genomic_DNA"/>
</dbReference>
<feature type="region of interest" description="Disordered" evidence="6">
    <location>
        <begin position="685"/>
        <end position="717"/>
    </location>
</feature>
<feature type="region of interest" description="Disordered" evidence="6">
    <location>
        <begin position="975"/>
        <end position="1001"/>
    </location>
</feature>
<feature type="repeat" description="TPR" evidence="5">
    <location>
        <begin position="1044"/>
        <end position="1077"/>
    </location>
</feature>
<dbReference type="InterPro" id="IPR011990">
    <property type="entry name" value="TPR-like_helical_dom_sf"/>
</dbReference>
<keyword evidence="2" id="KW-0677">Repeat</keyword>
<dbReference type="SUPFAM" id="SSF48452">
    <property type="entry name" value="TPR-like"/>
    <property type="match status" value="2"/>
</dbReference>
<reference evidence="7" key="1">
    <citation type="submission" date="2019-01" db="EMBL/GenBank/DDBJ databases">
        <title>Draft genome sequences of three monokaryotic isolates of the white-rot basidiomycete fungus Dichomitus squalens.</title>
        <authorList>
            <consortium name="DOE Joint Genome Institute"/>
            <person name="Lopez S.C."/>
            <person name="Andreopoulos B."/>
            <person name="Pangilinan J."/>
            <person name="Lipzen A."/>
            <person name="Riley R."/>
            <person name="Ahrendt S."/>
            <person name="Ng V."/>
            <person name="Barry K."/>
            <person name="Daum C."/>
            <person name="Grigoriev I.V."/>
            <person name="Hilden K.S."/>
            <person name="Makela M.R."/>
            <person name="de Vries R.P."/>
        </authorList>
    </citation>
    <scope>NUCLEOTIDE SEQUENCE [LARGE SCALE GENOMIC DNA]</scope>
    <source>
        <strain evidence="7">OM18370.1</strain>
    </source>
</reference>
<name>A0A4Q9MBR2_9APHY</name>
<evidence type="ECO:0000256" key="6">
    <source>
        <dbReference type="SAM" id="MobiDB-lite"/>
    </source>
</evidence>